<accession>X1NTF2</accession>
<evidence type="ECO:0000259" key="3">
    <source>
        <dbReference type="Pfam" id="PF03358"/>
    </source>
</evidence>
<dbReference type="PANTHER" id="PTHR43278:SF1">
    <property type="entry name" value="IRON-SULFUR FLAVOPROTEIN MJ1083"/>
    <property type="match status" value="1"/>
</dbReference>
<dbReference type="SUPFAM" id="SSF52218">
    <property type="entry name" value="Flavoproteins"/>
    <property type="match status" value="1"/>
</dbReference>
<organism evidence="4">
    <name type="scientific">marine sediment metagenome</name>
    <dbReference type="NCBI Taxonomy" id="412755"/>
    <lineage>
        <taxon>unclassified sequences</taxon>
        <taxon>metagenomes</taxon>
        <taxon>ecological metagenomes</taxon>
    </lineage>
</organism>
<keyword evidence="1" id="KW-0285">Flavoprotein</keyword>
<dbReference type="InterPro" id="IPR005025">
    <property type="entry name" value="FMN_Rdtase-like_dom"/>
</dbReference>
<dbReference type="Gene3D" id="3.40.50.360">
    <property type="match status" value="1"/>
</dbReference>
<gene>
    <name evidence="4" type="ORF">S06H3_51012</name>
</gene>
<sequence length="141" mass="15572">MKVLGIMGSPRRQSNTEILLDKALEGAGQAGAEVEKVLVSKLKISPCVEDYGCLKAGECSIRDDMQLVYEKLLEADHVILASPIFFYGITAQAKALVDRCQALWVRRYVLKTRGEDKRVRRGIFISVGATRGEKLFDGAVL</sequence>
<dbReference type="Pfam" id="PF03358">
    <property type="entry name" value="FMN_red"/>
    <property type="match status" value="1"/>
</dbReference>
<dbReference type="InterPro" id="IPR029039">
    <property type="entry name" value="Flavoprotein-like_sf"/>
</dbReference>
<evidence type="ECO:0000256" key="2">
    <source>
        <dbReference type="ARBA" id="ARBA00022643"/>
    </source>
</evidence>
<reference evidence="4" key="1">
    <citation type="journal article" date="2014" name="Front. Microbiol.">
        <title>High frequency of phylogenetically diverse reductive dehalogenase-homologous genes in deep subseafloor sedimentary metagenomes.</title>
        <authorList>
            <person name="Kawai M."/>
            <person name="Futagami T."/>
            <person name="Toyoda A."/>
            <person name="Takaki Y."/>
            <person name="Nishi S."/>
            <person name="Hori S."/>
            <person name="Arai W."/>
            <person name="Tsubouchi T."/>
            <person name="Morono Y."/>
            <person name="Uchiyama I."/>
            <person name="Ito T."/>
            <person name="Fujiyama A."/>
            <person name="Inagaki F."/>
            <person name="Takami H."/>
        </authorList>
    </citation>
    <scope>NUCLEOTIDE SEQUENCE</scope>
    <source>
        <strain evidence="4">Expedition CK06-06</strain>
    </source>
</reference>
<keyword evidence="2" id="KW-0288">FMN</keyword>
<evidence type="ECO:0000313" key="4">
    <source>
        <dbReference type="EMBL" id="GAI33471.1"/>
    </source>
</evidence>
<feature type="domain" description="NADPH-dependent FMN reductase-like" evidence="3">
    <location>
        <begin position="1"/>
        <end position="109"/>
    </location>
</feature>
<feature type="non-terminal residue" evidence="4">
    <location>
        <position position="141"/>
    </location>
</feature>
<dbReference type="InterPro" id="IPR051796">
    <property type="entry name" value="ISF_SsuE-like"/>
</dbReference>
<dbReference type="AlphaFoldDB" id="X1NTF2"/>
<dbReference type="EMBL" id="BARV01032342">
    <property type="protein sequence ID" value="GAI33471.1"/>
    <property type="molecule type" value="Genomic_DNA"/>
</dbReference>
<proteinExistence type="predicted"/>
<name>X1NTF2_9ZZZZ</name>
<protein>
    <recommendedName>
        <fullName evidence="3">NADPH-dependent FMN reductase-like domain-containing protein</fullName>
    </recommendedName>
</protein>
<dbReference type="PANTHER" id="PTHR43278">
    <property type="entry name" value="NAD(P)H-DEPENDENT FMN-CONTAINING OXIDOREDUCTASE YWQN-RELATED"/>
    <property type="match status" value="1"/>
</dbReference>
<comment type="caution">
    <text evidence="4">The sequence shown here is derived from an EMBL/GenBank/DDBJ whole genome shotgun (WGS) entry which is preliminary data.</text>
</comment>
<evidence type="ECO:0000256" key="1">
    <source>
        <dbReference type="ARBA" id="ARBA00022630"/>
    </source>
</evidence>
<dbReference type="GO" id="GO:0016491">
    <property type="term" value="F:oxidoreductase activity"/>
    <property type="evidence" value="ECO:0007669"/>
    <property type="project" value="InterPro"/>
</dbReference>